<evidence type="ECO:0000313" key="5">
    <source>
        <dbReference type="EnsemblMetazoa" id="PHUM127970-PA"/>
    </source>
</evidence>
<dbReference type="AlphaFoldDB" id="E0VE28"/>
<dbReference type="CTD" id="8233937"/>
<dbReference type="Gene3D" id="3.80.10.10">
    <property type="entry name" value="Ribonuclease Inhibitor"/>
    <property type="match status" value="2"/>
</dbReference>
<dbReference type="EMBL" id="AAZO01001496">
    <property type="status" value="NOT_ANNOTATED_CDS"/>
    <property type="molecule type" value="Genomic_DNA"/>
</dbReference>
<dbReference type="Pfam" id="PF12799">
    <property type="entry name" value="LRR_4"/>
    <property type="match status" value="1"/>
</dbReference>
<protein>
    <submittedName>
        <fullName evidence="4">Protein phosphatase 1 regulatory subunit SDS22, putative</fullName>
    </submittedName>
</protein>
<name>E0VE28_PEDHC</name>
<dbReference type="Proteomes" id="UP000009046">
    <property type="component" value="Unassembled WGS sequence"/>
</dbReference>
<evidence type="ECO:0000256" key="1">
    <source>
        <dbReference type="ARBA" id="ARBA00022614"/>
    </source>
</evidence>
<dbReference type="SUPFAM" id="SSF52058">
    <property type="entry name" value="L domain-like"/>
    <property type="match status" value="1"/>
</dbReference>
<dbReference type="SMART" id="SM00369">
    <property type="entry name" value="LRR_TYP"/>
    <property type="match status" value="4"/>
</dbReference>
<dbReference type="InterPro" id="IPR003591">
    <property type="entry name" value="Leu-rich_rpt_typical-subtyp"/>
</dbReference>
<dbReference type="InParanoid" id="E0VE28"/>
<dbReference type="STRING" id="121224.E0VE28"/>
<evidence type="ECO:0000256" key="3">
    <source>
        <dbReference type="SAM" id="MobiDB-lite"/>
    </source>
</evidence>
<dbReference type="PANTHER" id="PTHR15454:SF47">
    <property type="entry name" value="LEUCINE-RICH REPEAT-CONTAINING PROTEIN 23"/>
    <property type="match status" value="1"/>
</dbReference>
<evidence type="ECO:0000313" key="4">
    <source>
        <dbReference type="EMBL" id="EEB11634.1"/>
    </source>
</evidence>
<organism>
    <name type="scientific">Pediculus humanus subsp. corporis</name>
    <name type="common">Body louse</name>
    <dbReference type="NCBI Taxonomy" id="121224"/>
    <lineage>
        <taxon>Eukaryota</taxon>
        <taxon>Metazoa</taxon>
        <taxon>Ecdysozoa</taxon>
        <taxon>Arthropoda</taxon>
        <taxon>Hexapoda</taxon>
        <taxon>Insecta</taxon>
        <taxon>Pterygota</taxon>
        <taxon>Neoptera</taxon>
        <taxon>Paraneoptera</taxon>
        <taxon>Psocodea</taxon>
        <taxon>Troctomorpha</taxon>
        <taxon>Phthiraptera</taxon>
        <taxon>Anoplura</taxon>
        <taxon>Pediculidae</taxon>
        <taxon>Pediculus</taxon>
    </lineage>
</organism>
<dbReference type="EMBL" id="DS235088">
    <property type="protein sequence ID" value="EEB11634.1"/>
    <property type="molecule type" value="Genomic_DNA"/>
</dbReference>
<dbReference type="eggNOG" id="KOG0531">
    <property type="taxonomic scope" value="Eukaryota"/>
</dbReference>
<gene>
    <name evidence="5" type="primary">8233937</name>
    <name evidence="4" type="ORF">Phum_PHUM127970</name>
</gene>
<proteinExistence type="predicted"/>
<dbReference type="PROSITE" id="PS51450">
    <property type="entry name" value="LRR"/>
    <property type="match status" value="3"/>
</dbReference>
<dbReference type="Pfam" id="PF13855">
    <property type="entry name" value="LRR_8"/>
    <property type="match status" value="1"/>
</dbReference>
<dbReference type="VEuPathDB" id="VectorBase:PHUM127970"/>
<dbReference type="GeneID" id="8233937"/>
<dbReference type="HOGENOM" id="CLU_669598_0_0_1"/>
<dbReference type="KEGG" id="phu:Phum_PHUM127970"/>
<dbReference type="PANTHER" id="PTHR15454">
    <property type="entry name" value="NISCHARIN RELATED"/>
    <property type="match status" value="1"/>
</dbReference>
<dbReference type="InterPro" id="IPR001611">
    <property type="entry name" value="Leu-rich_rpt"/>
</dbReference>
<reference evidence="4" key="2">
    <citation type="submission" date="2007-04" db="EMBL/GenBank/DDBJ databases">
        <title>The genome of the human body louse.</title>
        <authorList>
            <consortium name="The Human Body Louse Genome Consortium"/>
            <person name="Kirkness E."/>
            <person name="Walenz B."/>
            <person name="Hass B."/>
            <person name="Bruggner R."/>
            <person name="Strausberg R."/>
        </authorList>
    </citation>
    <scope>NUCLEOTIDE SEQUENCE</scope>
    <source>
        <strain evidence="4">USDA</strain>
    </source>
</reference>
<reference evidence="4" key="1">
    <citation type="submission" date="2007-04" db="EMBL/GenBank/DDBJ databases">
        <title>Annotation of Pediculus humanus corporis strain USDA.</title>
        <authorList>
            <person name="Kirkness E."/>
            <person name="Hannick L."/>
            <person name="Hass B."/>
            <person name="Bruggner R."/>
            <person name="Lawson D."/>
            <person name="Bidwell S."/>
            <person name="Joardar V."/>
            <person name="Caler E."/>
            <person name="Walenz B."/>
            <person name="Inman J."/>
            <person name="Schobel S."/>
            <person name="Galinsky K."/>
            <person name="Amedeo P."/>
            <person name="Strausberg R."/>
        </authorList>
    </citation>
    <scope>NUCLEOTIDE SEQUENCE</scope>
    <source>
        <strain evidence="4">USDA</strain>
    </source>
</reference>
<reference evidence="5" key="3">
    <citation type="submission" date="2020-05" db="UniProtKB">
        <authorList>
            <consortium name="EnsemblMetazoa"/>
        </authorList>
    </citation>
    <scope>IDENTIFICATION</scope>
    <source>
        <strain evidence="5">USDA</strain>
    </source>
</reference>
<sequence>MTRLLLEKVVPYEHKSLTLKKAGECLGILGKIWNLSEHSSAAAATTTTNPNVFPLNELCDKESECKLMDMEGYVDDYQYLHMEAKDMCLTDVTILPKYFVWLLSVDLSGNLLTNETSCPVTKLPNIVALKLNRNNFNDPYMPPMKHLQYLGLNNNRIKSLHRIYHPNLETLDLNYNHVRDVDPRDCWKLPKLTQLELRGNLLQTTEGIQYQSLVNLYLAQNKITELRGFEILINLERLHLRENPLSDLTGFTKSNVKLKYLNVRKCEIGNVEEFKKLSVLAGLKELVIKGNVFNAEPGEEAQSDENNENESENEEQDGGRRGAEEEQEVEEEEGKSKRKNKGNKTENDDDYGVGDGDKTNEESDMEEEEMENRLKILSYLPHLHRIDKRIVTETERQMMREMIEDEEEEEE</sequence>
<dbReference type="GO" id="GO:0005737">
    <property type="term" value="C:cytoplasm"/>
    <property type="evidence" value="ECO:0007669"/>
    <property type="project" value="TreeGrafter"/>
</dbReference>
<feature type="region of interest" description="Disordered" evidence="3">
    <location>
        <begin position="297"/>
        <end position="371"/>
    </location>
</feature>
<evidence type="ECO:0000313" key="6">
    <source>
        <dbReference type="Proteomes" id="UP000009046"/>
    </source>
</evidence>
<feature type="compositionally biased region" description="Acidic residues" evidence="3">
    <location>
        <begin position="297"/>
        <end position="316"/>
    </location>
</feature>
<evidence type="ECO:0000256" key="2">
    <source>
        <dbReference type="ARBA" id="ARBA00022737"/>
    </source>
</evidence>
<keyword evidence="1" id="KW-0433">Leucine-rich repeat</keyword>
<dbReference type="EnsemblMetazoa" id="PHUM127970-RA">
    <property type="protein sequence ID" value="PHUM127970-PA"/>
    <property type="gene ID" value="PHUM127970"/>
</dbReference>
<dbReference type="OMA" id="NDMKNDS"/>
<dbReference type="OrthoDB" id="271226at2759"/>
<dbReference type="InterPro" id="IPR032675">
    <property type="entry name" value="LRR_dom_sf"/>
</dbReference>
<keyword evidence="6" id="KW-1185">Reference proteome</keyword>
<dbReference type="RefSeq" id="XP_002424372.1">
    <property type="nucleotide sequence ID" value="XM_002424327.1"/>
</dbReference>
<keyword evidence="2" id="KW-0677">Repeat</keyword>
<accession>E0VE28</accession>
<dbReference type="InterPro" id="IPR025875">
    <property type="entry name" value="Leu-rich_rpt_4"/>
</dbReference>